<feature type="transmembrane region" description="Helical" evidence="10">
    <location>
        <begin position="20"/>
        <end position="40"/>
    </location>
</feature>
<keyword evidence="6 10" id="KW-0812">Transmembrane</keyword>
<keyword evidence="9 10" id="KW-0472">Membrane</keyword>
<keyword evidence="8 10" id="KW-1133">Transmembrane helix</keyword>
<comment type="function">
    <text evidence="1 10">Controls the rotational direction of flagella during chemotaxis.</text>
</comment>
<evidence type="ECO:0000256" key="1">
    <source>
        <dbReference type="ARBA" id="ARBA00002254"/>
    </source>
</evidence>
<evidence type="ECO:0000256" key="5">
    <source>
        <dbReference type="ARBA" id="ARBA00022500"/>
    </source>
</evidence>
<dbReference type="AlphaFoldDB" id="A0AAU8APS5"/>
<keyword evidence="5 10" id="KW-0145">Chemotaxis</keyword>
<evidence type="ECO:0000256" key="10">
    <source>
        <dbReference type="RuleBase" id="RU364125"/>
    </source>
</evidence>
<dbReference type="Pfam" id="PF03748">
    <property type="entry name" value="FliL"/>
    <property type="match status" value="1"/>
</dbReference>
<evidence type="ECO:0000256" key="7">
    <source>
        <dbReference type="ARBA" id="ARBA00022779"/>
    </source>
</evidence>
<evidence type="ECO:0000313" key="11">
    <source>
        <dbReference type="EMBL" id="XCC96860.1"/>
    </source>
</evidence>
<keyword evidence="10" id="KW-0997">Cell inner membrane</keyword>
<protein>
    <recommendedName>
        <fullName evidence="10">Flagellar protein FliL</fullName>
    </recommendedName>
</protein>
<keyword evidence="7 10" id="KW-0283">Flagellar rotation</keyword>
<dbReference type="GO" id="GO:0071973">
    <property type="term" value="P:bacterial-type flagellum-dependent cell motility"/>
    <property type="evidence" value="ECO:0007669"/>
    <property type="project" value="InterPro"/>
</dbReference>
<comment type="similarity">
    <text evidence="3 10">Belongs to the FliL family.</text>
</comment>
<organism evidence="11">
    <name type="scientific">Alloyangia sp. H15</name>
    <dbReference type="NCBI Taxonomy" id="3029062"/>
    <lineage>
        <taxon>Bacteria</taxon>
        <taxon>Pseudomonadati</taxon>
        <taxon>Pseudomonadota</taxon>
        <taxon>Alphaproteobacteria</taxon>
        <taxon>Rhodobacterales</taxon>
        <taxon>Roseobacteraceae</taxon>
        <taxon>Alloyangia</taxon>
    </lineage>
</organism>
<sequence>MADATTTENSSGATSKKGKIVIALAIALACVVALLVGLMASAGPGGLGALIGRDSAGAEGSGQHGAAPGHAATPVSSGGANVLDLPKAPENIIVLPFQEIIVNITATTATGRQTSRFLKLNLALVYDNTLPGAAAIESRQLFMRDSFQDYLRQLNESDLQGSIGLARLKAELLRRARAITDSDAPLEFLIADLIIQ</sequence>
<evidence type="ECO:0000256" key="6">
    <source>
        <dbReference type="ARBA" id="ARBA00022692"/>
    </source>
</evidence>
<evidence type="ECO:0000256" key="2">
    <source>
        <dbReference type="ARBA" id="ARBA00004162"/>
    </source>
</evidence>
<gene>
    <name evidence="11" type="ORF">PVT71_24510</name>
</gene>
<dbReference type="InterPro" id="IPR005503">
    <property type="entry name" value="FliL"/>
</dbReference>
<accession>A0AAU8APS5</accession>
<keyword evidence="4" id="KW-1003">Cell membrane</keyword>
<geneLocation type="plasmid" evidence="11">
    <name>unnamed1</name>
</geneLocation>
<keyword evidence="11" id="KW-0966">Cell projection</keyword>
<proteinExistence type="inferred from homology"/>
<keyword evidence="11" id="KW-0282">Flagellum</keyword>
<dbReference type="GO" id="GO:0009425">
    <property type="term" value="C:bacterial-type flagellum basal body"/>
    <property type="evidence" value="ECO:0007669"/>
    <property type="project" value="InterPro"/>
</dbReference>
<evidence type="ECO:0000256" key="8">
    <source>
        <dbReference type="ARBA" id="ARBA00022989"/>
    </source>
</evidence>
<evidence type="ECO:0000256" key="4">
    <source>
        <dbReference type="ARBA" id="ARBA00022475"/>
    </source>
</evidence>
<evidence type="ECO:0000256" key="9">
    <source>
        <dbReference type="ARBA" id="ARBA00023136"/>
    </source>
</evidence>
<dbReference type="GO" id="GO:0006935">
    <property type="term" value="P:chemotaxis"/>
    <property type="evidence" value="ECO:0007669"/>
    <property type="project" value="UniProtKB-KW"/>
</dbReference>
<keyword evidence="11" id="KW-0969">Cilium</keyword>
<dbReference type="GO" id="GO:0005886">
    <property type="term" value="C:plasma membrane"/>
    <property type="evidence" value="ECO:0007669"/>
    <property type="project" value="UniProtKB-SubCell"/>
</dbReference>
<name>A0AAU8APS5_9RHOB</name>
<dbReference type="RefSeq" id="WP_353475752.1">
    <property type="nucleotide sequence ID" value="NZ_CP123386.1"/>
</dbReference>
<dbReference type="EMBL" id="CP123386">
    <property type="protein sequence ID" value="XCC96860.1"/>
    <property type="molecule type" value="Genomic_DNA"/>
</dbReference>
<keyword evidence="11" id="KW-0614">Plasmid</keyword>
<reference evidence="11" key="1">
    <citation type="submission" date="2023-02" db="EMBL/GenBank/DDBJ databases">
        <title>Description and genomic characterization of Salipiger bruguierae sp. nov., isolated from the sediment of mangrove plant Bruguiera sexangula.</title>
        <authorList>
            <person name="Long M."/>
        </authorList>
    </citation>
    <scope>NUCLEOTIDE SEQUENCE</scope>
    <source>
        <strain evidence="11">H15</strain>
        <plasmid evidence="11">unnamed1</plasmid>
    </source>
</reference>
<comment type="subcellular location">
    <subcellularLocation>
        <location evidence="10">Cell inner membrane</location>
    </subcellularLocation>
    <subcellularLocation>
        <location evidence="2">Cell membrane</location>
        <topology evidence="2">Single-pass membrane protein</topology>
    </subcellularLocation>
</comment>
<evidence type="ECO:0000256" key="3">
    <source>
        <dbReference type="ARBA" id="ARBA00008281"/>
    </source>
</evidence>